<dbReference type="RefSeq" id="WP_259435864.1">
    <property type="nucleotide sequence ID" value="NZ_CP103866.1"/>
</dbReference>
<dbReference type="EMBL" id="CP103866">
    <property type="protein sequence ID" value="UWE03227.1"/>
    <property type="molecule type" value="Genomic_DNA"/>
</dbReference>
<reference evidence="1" key="1">
    <citation type="submission" date="2022-08" db="EMBL/GenBank/DDBJ databases">
        <title>The complete genome sequence of the thermophilic bacterium Laceyella sacchari FBKL4.010 reveals the basis for tetramethylpyrazine biosynthesis in Moutai-flavor Daqu.</title>
        <authorList>
            <person name="Li D."/>
            <person name="Huang W."/>
            <person name="Wang C."/>
            <person name="Qiu S."/>
        </authorList>
    </citation>
    <scope>NUCLEOTIDE SEQUENCE</scope>
    <source>
        <strain evidence="1">FBKL4.014</strain>
    </source>
</reference>
<sequence length="332" mass="37628">MKEKLSRRQAILFLATLGRDDPGEAAVSGLSIWLPPKMATKVSKGEEKPVDREKEKQQRVNRFNRASLIYDDYAESYRKVACRLLMQLDRHGWPPPRRILDVGCGTGHMTQLILEAFPEAEVVALDIADRMVRATCEKVGDDRSRLKVVVGDVEDVDLSGLGPFGLIVCNAVCHWFREPLKTFGRLADNLETGGRLLASIYGPDNCAELGALFGQVEEEWNLPREQHLFPTRSSKEWEELLTAAGLAKIDSWESWMRLEYANGLSFLKAIKAVGEAAGRTSHPLWLQRRILLEVIRRYERAHRCGSGVYATIHFLQFLFEKTDDPSEVMLFK</sequence>
<accession>A0ABY5U4N0</accession>
<gene>
    <name evidence="1" type="ORF">NYR52_14080</name>
</gene>
<evidence type="ECO:0000313" key="1">
    <source>
        <dbReference type="EMBL" id="UWE03227.1"/>
    </source>
</evidence>
<dbReference type="GO" id="GO:0032259">
    <property type="term" value="P:methylation"/>
    <property type="evidence" value="ECO:0007669"/>
    <property type="project" value="UniProtKB-KW"/>
</dbReference>
<dbReference type="CDD" id="cd02440">
    <property type="entry name" value="AdoMet_MTases"/>
    <property type="match status" value="1"/>
</dbReference>
<keyword evidence="1" id="KW-0489">Methyltransferase</keyword>
<dbReference type="GO" id="GO:0008168">
    <property type="term" value="F:methyltransferase activity"/>
    <property type="evidence" value="ECO:0007669"/>
    <property type="project" value="UniProtKB-KW"/>
</dbReference>
<dbReference type="InterPro" id="IPR029063">
    <property type="entry name" value="SAM-dependent_MTases_sf"/>
</dbReference>
<dbReference type="Pfam" id="PF13489">
    <property type="entry name" value="Methyltransf_23"/>
    <property type="match status" value="1"/>
</dbReference>
<dbReference type="SUPFAM" id="SSF53335">
    <property type="entry name" value="S-adenosyl-L-methionine-dependent methyltransferases"/>
    <property type="match status" value="1"/>
</dbReference>
<keyword evidence="1" id="KW-0808">Transferase</keyword>
<name>A0ABY5U4N0_LACSH</name>
<dbReference type="PANTHER" id="PTHR43861:SF1">
    <property type="entry name" value="TRANS-ACONITATE 2-METHYLTRANSFERASE"/>
    <property type="match status" value="1"/>
</dbReference>
<protein>
    <submittedName>
        <fullName evidence="1">Methyltransferase domain-containing protein</fullName>
    </submittedName>
</protein>
<organism evidence="1 2">
    <name type="scientific">Laceyella sacchari</name>
    <name type="common">Thermoactinomyces thalpophilus</name>
    <dbReference type="NCBI Taxonomy" id="37482"/>
    <lineage>
        <taxon>Bacteria</taxon>
        <taxon>Bacillati</taxon>
        <taxon>Bacillota</taxon>
        <taxon>Bacilli</taxon>
        <taxon>Bacillales</taxon>
        <taxon>Thermoactinomycetaceae</taxon>
        <taxon>Laceyella</taxon>
    </lineage>
</organism>
<dbReference type="PANTHER" id="PTHR43861">
    <property type="entry name" value="TRANS-ACONITATE 2-METHYLTRANSFERASE-RELATED"/>
    <property type="match status" value="1"/>
</dbReference>
<keyword evidence="2" id="KW-1185">Reference proteome</keyword>
<proteinExistence type="predicted"/>
<dbReference type="Gene3D" id="3.40.50.150">
    <property type="entry name" value="Vaccinia Virus protein VP39"/>
    <property type="match status" value="1"/>
</dbReference>
<dbReference type="Proteomes" id="UP001058650">
    <property type="component" value="Chromosome"/>
</dbReference>
<evidence type="ECO:0000313" key="2">
    <source>
        <dbReference type="Proteomes" id="UP001058650"/>
    </source>
</evidence>